<organism evidence="1 2">
    <name type="scientific">Apodemus speciosus</name>
    <name type="common">Large Japanese field mouse</name>
    <dbReference type="NCBI Taxonomy" id="105296"/>
    <lineage>
        <taxon>Eukaryota</taxon>
        <taxon>Metazoa</taxon>
        <taxon>Chordata</taxon>
        <taxon>Craniata</taxon>
        <taxon>Vertebrata</taxon>
        <taxon>Euteleostomi</taxon>
        <taxon>Mammalia</taxon>
        <taxon>Eutheria</taxon>
        <taxon>Euarchontoglires</taxon>
        <taxon>Glires</taxon>
        <taxon>Rodentia</taxon>
        <taxon>Myomorpha</taxon>
        <taxon>Muroidea</taxon>
        <taxon>Muridae</taxon>
        <taxon>Murinae</taxon>
        <taxon>Apodemus</taxon>
    </lineage>
</organism>
<sequence>MCCLPFAFKGGSKGPALLALRNRTDSRGQMSHDSTEGAVGSCNATVFSSSELC</sequence>
<protein>
    <submittedName>
        <fullName evidence="1">Phosphodiesterase</fullName>
    </submittedName>
</protein>
<gene>
    <name evidence="1" type="ORF">APTSU1_001574800</name>
</gene>
<dbReference type="Proteomes" id="UP001623349">
    <property type="component" value="Unassembled WGS sequence"/>
</dbReference>
<name>A0ABQ0FMM5_APOSI</name>
<evidence type="ECO:0000313" key="1">
    <source>
        <dbReference type="EMBL" id="GAB1300510.1"/>
    </source>
</evidence>
<accession>A0ABQ0FMM5</accession>
<dbReference type="EMBL" id="BAAFST010000017">
    <property type="protein sequence ID" value="GAB1300510.1"/>
    <property type="molecule type" value="Genomic_DNA"/>
</dbReference>
<keyword evidence="2" id="KW-1185">Reference proteome</keyword>
<evidence type="ECO:0000313" key="2">
    <source>
        <dbReference type="Proteomes" id="UP001623349"/>
    </source>
</evidence>
<comment type="caution">
    <text evidence="1">The sequence shown here is derived from an EMBL/GenBank/DDBJ whole genome shotgun (WGS) entry which is preliminary data.</text>
</comment>
<reference evidence="1 2" key="1">
    <citation type="submission" date="2024-08" db="EMBL/GenBank/DDBJ databases">
        <title>The draft genome of Apodemus speciosus.</title>
        <authorList>
            <person name="Nabeshima K."/>
            <person name="Suzuki S."/>
            <person name="Onuma M."/>
        </authorList>
    </citation>
    <scope>NUCLEOTIDE SEQUENCE [LARGE SCALE GENOMIC DNA]</scope>
    <source>
        <strain evidence="1">IB14-021</strain>
    </source>
</reference>
<proteinExistence type="predicted"/>